<reference evidence="2" key="4">
    <citation type="submission" date="2019-03" db="UniProtKB">
        <authorList>
            <consortium name="EnsemblPlants"/>
        </authorList>
    </citation>
    <scope>IDENTIFICATION</scope>
</reference>
<dbReference type="GO" id="GO:0005839">
    <property type="term" value="C:proteasome core complex"/>
    <property type="evidence" value="ECO:0007669"/>
    <property type="project" value="InterPro"/>
</dbReference>
<keyword evidence="3" id="KW-1185">Reference proteome</keyword>
<reference evidence="3" key="2">
    <citation type="journal article" date="2017" name="Nat. Plants">
        <title>The Aegilops tauschii genome reveals multiple impacts of transposons.</title>
        <authorList>
            <person name="Zhao G."/>
            <person name="Zou C."/>
            <person name="Li K."/>
            <person name="Wang K."/>
            <person name="Li T."/>
            <person name="Gao L."/>
            <person name="Zhang X."/>
            <person name="Wang H."/>
            <person name="Yang Z."/>
            <person name="Liu X."/>
            <person name="Jiang W."/>
            <person name="Mao L."/>
            <person name="Kong X."/>
            <person name="Jiao Y."/>
            <person name="Jia J."/>
        </authorList>
    </citation>
    <scope>NUCLEOTIDE SEQUENCE [LARGE SCALE GENOMIC DNA]</scope>
    <source>
        <strain evidence="3">cv. AL8/78</strain>
    </source>
</reference>
<dbReference type="AlphaFoldDB" id="A0A453QKN1"/>
<dbReference type="Proteomes" id="UP000015105">
    <property type="component" value="Chromosome 7D"/>
</dbReference>
<proteinExistence type="predicted"/>
<evidence type="ECO:0000256" key="1">
    <source>
        <dbReference type="ARBA" id="ARBA00026071"/>
    </source>
</evidence>
<dbReference type="Pfam" id="PF00227">
    <property type="entry name" value="Proteasome"/>
    <property type="match status" value="1"/>
</dbReference>
<evidence type="ECO:0000313" key="3">
    <source>
        <dbReference type="Proteomes" id="UP000015105"/>
    </source>
</evidence>
<reference evidence="3" key="1">
    <citation type="journal article" date="2014" name="Science">
        <title>Ancient hybridizations among the ancestral genomes of bread wheat.</title>
        <authorList>
            <consortium name="International Wheat Genome Sequencing Consortium,"/>
            <person name="Marcussen T."/>
            <person name="Sandve S.R."/>
            <person name="Heier L."/>
            <person name="Spannagl M."/>
            <person name="Pfeifer M."/>
            <person name="Jakobsen K.S."/>
            <person name="Wulff B.B."/>
            <person name="Steuernagel B."/>
            <person name="Mayer K.F."/>
            <person name="Olsen O.A."/>
        </authorList>
    </citation>
    <scope>NUCLEOTIDE SEQUENCE [LARGE SCALE GENOMIC DNA]</scope>
    <source>
        <strain evidence="3">cv. AL8/78</strain>
    </source>
</reference>
<reference evidence="2" key="5">
    <citation type="journal article" date="2021" name="G3 (Bethesda)">
        <title>Aegilops tauschii genome assembly Aet v5.0 features greater sequence contiguity and improved annotation.</title>
        <authorList>
            <person name="Wang L."/>
            <person name="Zhu T."/>
            <person name="Rodriguez J.C."/>
            <person name="Deal K.R."/>
            <person name="Dubcovsky J."/>
            <person name="McGuire P.E."/>
            <person name="Lux T."/>
            <person name="Spannagl M."/>
            <person name="Mayer K.F.X."/>
            <person name="Baldrich P."/>
            <person name="Meyers B.C."/>
            <person name="Huo N."/>
            <person name="Gu Y.Q."/>
            <person name="Zhou H."/>
            <person name="Devos K.M."/>
            <person name="Bennetzen J.L."/>
            <person name="Unver T."/>
            <person name="Budak H."/>
            <person name="Gulick P.J."/>
            <person name="Galiba G."/>
            <person name="Kalapos B."/>
            <person name="Nelson D.R."/>
            <person name="Li P."/>
            <person name="You F.M."/>
            <person name="Luo M.C."/>
            <person name="Dvorak J."/>
        </authorList>
    </citation>
    <scope>NUCLEOTIDE SEQUENCE [LARGE SCALE GENOMIC DNA]</scope>
    <source>
        <strain evidence="2">cv. AL8/78</strain>
    </source>
</reference>
<organism evidence="2 3">
    <name type="scientific">Aegilops tauschii subsp. strangulata</name>
    <name type="common">Goatgrass</name>
    <dbReference type="NCBI Taxonomy" id="200361"/>
    <lineage>
        <taxon>Eukaryota</taxon>
        <taxon>Viridiplantae</taxon>
        <taxon>Streptophyta</taxon>
        <taxon>Embryophyta</taxon>
        <taxon>Tracheophyta</taxon>
        <taxon>Spermatophyta</taxon>
        <taxon>Magnoliopsida</taxon>
        <taxon>Liliopsida</taxon>
        <taxon>Poales</taxon>
        <taxon>Poaceae</taxon>
        <taxon>BOP clade</taxon>
        <taxon>Pooideae</taxon>
        <taxon>Triticodae</taxon>
        <taxon>Triticeae</taxon>
        <taxon>Triticinae</taxon>
        <taxon>Aegilops</taxon>
    </lineage>
</organism>
<evidence type="ECO:0000313" key="2">
    <source>
        <dbReference type="EnsemblPlants" id="AET7Gv20217900.4"/>
    </source>
</evidence>
<dbReference type="InterPro" id="IPR029055">
    <property type="entry name" value="Ntn_hydrolases_N"/>
</dbReference>
<dbReference type="InterPro" id="IPR001353">
    <property type="entry name" value="Proteasome_sua/b"/>
</dbReference>
<accession>A0A453QKN1</accession>
<dbReference type="SUPFAM" id="SSF56235">
    <property type="entry name" value="N-terminal nucleophile aminohydrolases (Ntn hydrolases)"/>
    <property type="match status" value="1"/>
</dbReference>
<dbReference type="Gramene" id="AET7Gv20217900.4">
    <property type="protein sequence ID" value="AET7Gv20217900.4"/>
    <property type="gene ID" value="AET7Gv20217900"/>
</dbReference>
<protein>
    <submittedName>
        <fullName evidence="2">Uncharacterized protein</fullName>
    </submittedName>
</protein>
<dbReference type="EnsemblPlants" id="AET7Gv20217900.4">
    <property type="protein sequence ID" value="AET7Gv20217900.4"/>
    <property type="gene ID" value="AET7Gv20217900"/>
</dbReference>
<comment type="subunit">
    <text evidence="1">The 26S proteasome consists of a 20S proteasome core and two 19S regulatory subunits. The 20S proteasome core is composed of 28 subunits that are arranged in four stacked rings, resulting in a barrel-shaped structure. The two end rings are each formed by seven alpha subunits, and the two central rings are each formed by seven beta subunits. The catalytic chamber with the active sites is on the inside of the barrel.</text>
</comment>
<name>A0A453QKN1_AEGTS</name>
<dbReference type="Gene3D" id="3.60.20.10">
    <property type="entry name" value="Glutamine Phosphoribosylpyrophosphate, subunit 1, domain 1"/>
    <property type="match status" value="1"/>
</dbReference>
<reference evidence="2" key="3">
    <citation type="journal article" date="2017" name="Nature">
        <title>Genome sequence of the progenitor of the wheat D genome Aegilops tauschii.</title>
        <authorList>
            <person name="Luo M.C."/>
            <person name="Gu Y.Q."/>
            <person name="Puiu D."/>
            <person name="Wang H."/>
            <person name="Twardziok S.O."/>
            <person name="Deal K.R."/>
            <person name="Huo N."/>
            <person name="Zhu T."/>
            <person name="Wang L."/>
            <person name="Wang Y."/>
            <person name="McGuire P.E."/>
            <person name="Liu S."/>
            <person name="Long H."/>
            <person name="Ramasamy R.K."/>
            <person name="Rodriguez J.C."/>
            <person name="Van S.L."/>
            <person name="Yuan L."/>
            <person name="Wang Z."/>
            <person name="Xia Z."/>
            <person name="Xiao L."/>
            <person name="Anderson O.D."/>
            <person name="Ouyang S."/>
            <person name="Liang Y."/>
            <person name="Zimin A.V."/>
            <person name="Pertea G."/>
            <person name="Qi P."/>
            <person name="Bennetzen J.L."/>
            <person name="Dai X."/>
            <person name="Dawson M.W."/>
            <person name="Muller H.G."/>
            <person name="Kugler K."/>
            <person name="Rivarola-Duarte L."/>
            <person name="Spannagl M."/>
            <person name="Mayer K.F.X."/>
            <person name="Lu F.H."/>
            <person name="Bevan M.W."/>
            <person name="Leroy P."/>
            <person name="Li P."/>
            <person name="You F.M."/>
            <person name="Sun Q."/>
            <person name="Liu Z."/>
            <person name="Lyons E."/>
            <person name="Wicker T."/>
            <person name="Salzberg S.L."/>
            <person name="Devos K.M."/>
            <person name="Dvorak J."/>
        </authorList>
    </citation>
    <scope>NUCLEOTIDE SEQUENCE [LARGE SCALE GENOMIC DNA]</scope>
    <source>
        <strain evidence="2">cv. AL8/78</strain>
    </source>
</reference>
<dbReference type="GO" id="GO:0051603">
    <property type="term" value="P:proteolysis involved in protein catabolic process"/>
    <property type="evidence" value="ECO:0007669"/>
    <property type="project" value="InterPro"/>
</dbReference>
<sequence length="109" mass="11411">SLMGGPSSADAPTDGEHRMGTTIVGVCYAGGVVLAADSRTSTGTPPPPSDLLIRFGSPLDGLAVRFVSEMARRRPDSARRSRGETEGCSCCCRHVLCDASPDSVFFHLV</sequence>